<dbReference type="GO" id="GO:0006952">
    <property type="term" value="P:defense response"/>
    <property type="evidence" value="ECO:0007669"/>
    <property type="project" value="UniProtKB-KW"/>
</dbReference>
<keyword evidence="4" id="KW-0067">ATP-binding</keyword>
<evidence type="ECO:0000313" key="6">
    <source>
        <dbReference type="EMBL" id="KAF2308000.1"/>
    </source>
</evidence>
<keyword evidence="3" id="KW-0611">Plant defense</keyword>
<evidence type="ECO:0000256" key="1">
    <source>
        <dbReference type="ARBA" id="ARBA00022737"/>
    </source>
</evidence>
<name>A0A6A6M2S6_HEVBR</name>
<evidence type="ECO:0000256" key="4">
    <source>
        <dbReference type="ARBA" id="ARBA00022840"/>
    </source>
</evidence>
<feature type="domain" description="Disease resistance N-terminal" evidence="5">
    <location>
        <begin position="2"/>
        <end position="56"/>
    </location>
</feature>
<accession>A0A6A6M2S6</accession>
<dbReference type="PANTHER" id="PTHR36766:SF70">
    <property type="entry name" value="DISEASE RESISTANCE PROTEIN RGA4"/>
    <property type="match status" value="1"/>
</dbReference>
<evidence type="ECO:0000313" key="7">
    <source>
        <dbReference type="Proteomes" id="UP000467840"/>
    </source>
</evidence>
<evidence type="ECO:0000256" key="3">
    <source>
        <dbReference type="ARBA" id="ARBA00022821"/>
    </source>
</evidence>
<dbReference type="PANTHER" id="PTHR36766">
    <property type="entry name" value="PLANT BROAD-SPECTRUM MILDEW RESISTANCE PROTEIN RPW8"/>
    <property type="match status" value="1"/>
</dbReference>
<comment type="caution">
    <text evidence="6">The sequence shown here is derived from an EMBL/GenBank/DDBJ whole genome shotgun (WGS) entry which is preliminary data.</text>
</comment>
<dbReference type="Gene3D" id="1.20.5.4130">
    <property type="match status" value="1"/>
</dbReference>
<dbReference type="AlphaFoldDB" id="A0A6A6M2S6"/>
<dbReference type="Proteomes" id="UP000467840">
    <property type="component" value="Chromosome 9"/>
</dbReference>
<sequence>MTVKAVLLDAEEKQVSNNDVRLWLIKLKDVLYDAEDVLDEFECETQRKQLLKLYGSTTKKKCLAKNGLGCLTSLRFLGIVESENLEYLFEDMQGLKHLRTLIISECESLISLPQSMKYLTALETLLSSIVKPQFDDGGRESRSRLGSIQPSKADTHKVTRTDSLVNMTTSEIKNKEKVTRNHMHCASSLWERRMCWGSIWLHLLKACLLPWRKKKTLSLSHPLPFWSAPHGFVKRNIDGSSWGKPVPVSLGCTPDRACFYSYCGEEVAALGRVLWGMPIGMG</sequence>
<protein>
    <recommendedName>
        <fullName evidence="5">Disease resistance N-terminal domain-containing protein</fullName>
    </recommendedName>
</protein>
<organism evidence="6 7">
    <name type="scientific">Hevea brasiliensis</name>
    <name type="common">Para rubber tree</name>
    <name type="synonym">Siphonia brasiliensis</name>
    <dbReference type="NCBI Taxonomy" id="3981"/>
    <lineage>
        <taxon>Eukaryota</taxon>
        <taxon>Viridiplantae</taxon>
        <taxon>Streptophyta</taxon>
        <taxon>Embryophyta</taxon>
        <taxon>Tracheophyta</taxon>
        <taxon>Spermatophyta</taxon>
        <taxon>Magnoliopsida</taxon>
        <taxon>eudicotyledons</taxon>
        <taxon>Gunneridae</taxon>
        <taxon>Pentapetalae</taxon>
        <taxon>rosids</taxon>
        <taxon>fabids</taxon>
        <taxon>Malpighiales</taxon>
        <taxon>Euphorbiaceae</taxon>
        <taxon>Crotonoideae</taxon>
        <taxon>Micrandreae</taxon>
        <taxon>Hevea</taxon>
    </lineage>
</organism>
<dbReference type="EMBL" id="JAAGAX010000008">
    <property type="protein sequence ID" value="KAF2308000.1"/>
    <property type="molecule type" value="Genomic_DNA"/>
</dbReference>
<keyword evidence="2" id="KW-0547">Nucleotide-binding</keyword>
<reference evidence="6 7" key="1">
    <citation type="journal article" date="2020" name="Mol. Plant">
        <title>The Chromosome-Based Rubber Tree Genome Provides New Insights into Spurge Genome Evolution and Rubber Biosynthesis.</title>
        <authorList>
            <person name="Liu J."/>
            <person name="Shi C."/>
            <person name="Shi C.C."/>
            <person name="Li W."/>
            <person name="Zhang Q.J."/>
            <person name="Zhang Y."/>
            <person name="Li K."/>
            <person name="Lu H.F."/>
            <person name="Shi C."/>
            <person name="Zhu S.T."/>
            <person name="Xiao Z.Y."/>
            <person name="Nan H."/>
            <person name="Yue Y."/>
            <person name="Zhu X.G."/>
            <person name="Wu Y."/>
            <person name="Hong X.N."/>
            <person name="Fan G.Y."/>
            <person name="Tong Y."/>
            <person name="Zhang D."/>
            <person name="Mao C.L."/>
            <person name="Liu Y.L."/>
            <person name="Hao S.J."/>
            <person name="Liu W.Q."/>
            <person name="Lv M.Q."/>
            <person name="Zhang H.B."/>
            <person name="Liu Y."/>
            <person name="Hu-Tang G.R."/>
            <person name="Wang J.P."/>
            <person name="Wang J.H."/>
            <person name="Sun Y.H."/>
            <person name="Ni S.B."/>
            <person name="Chen W.B."/>
            <person name="Zhang X.C."/>
            <person name="Jiao Y.N."/>
            <person name="Eichler E.E."/>
            <person name="Li G.H."/>
            <person name="Liu X."/>
            <person name="Gao L.Z."/>
        </authorList>
    </citation>
    <scope>NUCLEOTIDE SEQUENCE [LARGE SCALE GENOMIC DNA]</scope>
    <source>
        <strain evidence="7">cv. GT1</strain>
        <tissue evidence="6">Leaf</tissue>
    </source>
</reference>
<gene>
    <name evidence="6" type="ORF">GH714_034191</name>
</gene>
<keyword evidence="7" id="KW-1185">Reference proteome</keyword>
<keyword evidence="1" id="KW-0677">Repeat</keyword>
<evidence type="ECO:0000259" key="5">
    <source>
        <dbReference type="Pfam" id="PF18052"/>
    </source>
</evidence>
<dbReference type="SUPFAM" id="SSF52058">
    <property type="entry name" value="L domain-like"/>
    <property type="match status" value="1"/>
</dbReference>
<proteinExistence type="predicted"/>
<evidence type="ECO:0000256" key="2">
    <source>
        <dbReference type="ARBA" id="ARBA00022741"/>
    </source>
</evidence>
<dbReference type="GO" id="GO:0005524">
    <property type="term" value="F:ATP binding"/>
    <property type="evidence" value="ECO:0007669"/>
    <property type="project" value="UniProtKB-KW"/>
</dbReference>
<dbReference type="Pfam" id="PF18052">
    <property type="entry name" value="Rx_N"/>
    <property type="match status" value="1"/>
</dbReference>
<dbReference type="InterPro" id="IPR041118">
    <property type="entry name" value="Rx_N"/>
</dbReference>